<accession>A0ABU6RH19</accession>
<dbReference type="SFLD" id="SFLDS00005">
    <property type="entry name" value="Isoprenoid_Synthase_Type_I"/>
    <property type="match status" value="1"/>
</dbReference>
<dbReference type="Pfam" id="PF01397">
    <property type="entry name" value="Terpene_synth"/>
    <property type="match status" value="1"/>
</dbReference>
<protein>
    <submittedName>
        <fullName evidence="6">Uncharacterized protein</fullName>
    </submittedName>
</protein>
<gene>
    <name evidence="6" type="ORF">PIB30_046054</name>
</gene>
<evidence type="ECO:0000259" key="5">
    <source>
        <dbReference type="Pfam" id="PF03936"/>
    </source>
</evidence>
<dbReference type="SFLD" id="SFLDG01019">
    <property type="entry name" value="Terpene_Cyclase_Like_1_C_Termi"/>
    <property type="match status" value="1"/>
</dbReference>
<dbReference type="InterPro" id="IPR044814">
    <property type="entry name" value="Terpene_cyclase_plant_C1"/>
</dbReference>
<evidence type="ECO:0000256" key="3">
    <source>
        <dbReference type="ARBA" id="ARBA00022842"/>
    </source>
</evidence>
<reference evidence="6 7" key="1">
    <citation type="journal article" date="2023" name="Plants (Basel)">
        <title>Bridging the Gap: Combining Genomics and Transcriptomics Approaches to Understand Stylosanthes scabra, an Orphan Legume from the Brazilian Caatinga.</title>
        <authorList>
            <person name="Ferreira-Neto J.R.C."/>
            <person name="da Silva M.D."/>
            <person name="Binneck E."/>
            <person name="de Melo N.F."/>
            <person name="da Silva R.H."/>
            <person name="de Melo A.L.T.M."/>
            <person name="Pandolfi V."/>
            <person name="Bustamante F.O."/>
            <person name="Brasileiro-Vidal A.C."/>
            <person name="Benko-Iseppon A.M."/>
        </authorList>
    </citation>
    <scope>NUCLEOTIDE SEQUENCE [LARGE SCALE GENOMIC DNA]</scope>
    <source>
        <tissue evidence="6">Leaves</tissue>
    </source>
</reference>
<dbReference type="InterPro" id="IPR008949">
    <property type="entry name" value="Isoprenoid_synthase_dom_sf"/>
</dbReference>
<dbReference type="Proteomes" id="UP001341840">
    <property type="component" value="Unassembled WGS sequence"/>
</dbReference>
<keyword evidence="2" id="KW-0479">Metal-binding</keyword>
<dbReference type="InterPro" id="IPR005630">
    <property type="entry name" value="Terpene_synthase_metal-bd"/>
</dbReference>
<proteinExistence type="predicted"/>
<dbReference type="EMBL" id="JASCZI010030493">
    <property type="protein sequence ID" value="MED6123093.1"/>
    <property type="molecule type" value="Genomic_DNA"/>
</dbReference>
<evidence type="ECO:0000259" key="4">
    <source>
        <dbReference type="Pfam" id="PF01397"/>
    </source>
</evidence>
<dbReference type="PANTHER" id="PTHR31225">
    <property type="entry name" value="OS04G0344100 PROTEIN-RELATED"/>
    <property type="match status" value="1"/>
</dbReference>
<evidence type="ECO:0000313" key="7">
    <source>
        <dbReference type="Proteomes" id="UP001341840"/>
    </source>
</evidence>
<dbReference type="SUPFAM" id="SSF48239">
    <property type="entry name" value="Terpenoid cyclases/Protein prenyltransferases"/>
    <property type="match status" value="1"/>
</dbReference>
<feature type="domain" description="Terpene synthase metal-binding" evidence="5">
    <location>
        <begin position="306"/>
        <end position="545"/>
    </location>
</feature>
<dbReference type="SUPFAM" id="SSF48576">
    <property type="entry name" value="Terpenoid synthases"/>
    <property type="match status" value="1"/>
</dbReference>
<dbReference type="CDD" id="cd00684">
    <property type="entry name" value="Terpene_cyclase_plant_C1"/>
    <property type="match status" value="1"/>
</dbReference>
<sequence>MSSFSVSSVSMMLSSQHNPFSSKPRSANFASTIWQRQHTFPALVPVMMSSAQHVLSDSKRRSANFAPNIWHDTFLKYAHSESVGANQIMKQEVLMHKEKVKICLFSNDNSISQKLSLIDSAQRLDISYYFESEIDKILTQIYNDFTNNNLAIEEGDLHFVALLFRLLRQKGYYISPDVFNKFKNRNGEFYETIVQDVQGMWSLYEAAQFRMHEEEILEEAHEFTYNNLKSITNQLSPSLADQINQSLVQPLHKAIPRMRARSYMFFYEEDPSHEKVLLNFAKLDFNMQQKRYRKEVGVAVRWWRRLEFARKVPYARERIAELYFWPFAMTCDPQYSTFREVLTKVNQWMTIVDDTYDAYGTIEELELLTLAIQRWDIRLIASLPECYKAIFNSMVELFDEIIELSNDVGGESNNLVSQCVKQTLVNFVQGYMVEAKWCHEGYIPTYEEYKVNGVFSSGYEFLTALFIVLGGFATKEMLDWIFNIPVMVKASALVLRLANDLGSRKFEQQREHVASSVECCMKQYGFSEEEAYKFIKNDINNCWKDMNEEYLKLLEDIPRPVLDCIVNLARISEFLYANFEDKFTNCALFKEHIVALLLDPVVV</sequence>
<dbReference type="InterPro" id="IPR008930">
    <property type="entry name" value="Terpenoid_cyclase/PrenylTrfase"/>
</dbReference>
<evidence type="ECO:0000256" key="1">
    <source>
        <dbReference type="ARBA" id="ARBA00001946"/>
    </source>
</evidence>
<organism evidence="6 7">
    <name type="scientific">Stylosanthes scabra</name>
    <dbReference type="NCBI Taxonomy" id="79078"/>
    <lineage>
        <taxon>Eukaryota</taxon>
        <taxon>Viridiplantae</taxon>
        <taxon>Streptophyta</taxon>
        <taxon>Embryophyta</taxon>
        <taxon>Tracheophyta</taxon>
        <taxon>Spermatophyta</taxon>
        <taxon>Magnoliopsida</taxon>
        <taxon>eudicotyledons</taxon>
        <taxon>Gunneridae</taxon>
        <taxon>Pentapetalae</taxon>
        <taxon>rosids</taxon>
        <taxon>fabids</taxon>
        <taxon>Fabales</taxon>
        <taxon>Fabaceae</taxon>
        <taxon>Papilionoideae</taxon>
        <taxon>50 kb inversion clade</taxon>
        <taxon>dalbergioids sensu lato</taxon>
        <taxon>Dalbergieae</taxon>
        <taxon>Pterocarpus clade</taxon>
        <taxon>Stylosanthes</taxon>
    </lineage>
</organism>
<dbReference type="Gene3D" id="1.10.600.10">
    <property type="entry name" value="Farnesyl Diphosphate Synthase"/>
    <property type="match status" value="1"/>
</dbReference>
<evidence type="ECO:0000256" key="2">
    <source>
        <dbReference type="ARBA" id="ARBA00022723"/>
    </source>
</evidence>
<dbReference type="InterPro" id="IPR036965">
    <property type="entry name" value="Terpene_synth_N_sf"/>
</dbReference>
<dbReference type="Gene3D" id="1.50.10.130">
    <property type="entry name" value="Terpene synthase, N-terminal domain"/>
    <property type="match status" value="1"/>
</dbReference>
<dbReference type="Pfam" id="PF03936">
    <property type="entry name" value="Terpene_synth_C"/>
    <property type="match status" value="1"/>
</dbReference>
<evidence type="ECO:0000313" key="6">
    <source>
        <dbReference type="EMBL" id="MED6123093.1"/>
    </source>
</evidence>
<dbReference type="PANTHER" id="PTHR31225:SF241">
    <property type="entry name" value="TERPENE SYNTHASE FAMILY, METAL-BINDING DOMAIN PROTEIN"/>
    <property type="match status" value="1"/>
</dbReference>
<name>A0ABU6RH19_9FABA</name>
<keyword evidence="3" id="KW-0460">Magnesium</keyword>
<keyword evidence="7" id="KW-1185">Reference proteome</keyword>
<dbReference type="InterPro" id="IPR034741">
    <property type="entry name" value="Terpene_cyclase-like_1_C"/>
</dbReference>
<dbReference type="InterPro" id="IPR001906">
    <property type="entry name" value="Terpene_synth_N"/>
</dbReference>
<comment type="caution">
    <text evidence="6">The sequence shown here is derived from an EMBL/GenBank/DDBJ whole genome shotgun (WGS) entry which is preliminary data.</text>
</comment>
<feature type="domain" description="Terpene synthase N-terminal" evidence="4">
    <location>
        <begin position="69"/>
        <end position="247"/>
    </location>
</feature>
<dbReference type="InterPro" id="IPR050148">
    <property type="entry name" value="Terpene_synthase-like"/>
</dbReference>
<comment type="cofactor">
    <cofactor evidence="1">
        <name>Mg(2+)</name>
        <dbReference type="ChEBI" id="CHEBI:18420"/>
    </cofactor>
</comment>